<evidence type="ECO:0000313" key="3">
    <source>
        <dbReference type="EMBL" id="TPX44337.1"/>
    </source>
</evidence>
<keyword evidence="2" id="KW-1133">Transmembrane helix</keyword>
<gene>
    <name evidence="3" type="ORF">SeLEV6574_g04556</name>
</gene>
<dbReference type="VEuPathDB" id="FungiDB:SeMB42_g05991"/>
<dbReference type="Proteomes" id="UP000320475">
    <property type="component" value="Unassembled WGS sequence"/>
</dbReference>
<evidence type="ECO:0000256" key="1">
    <source>
        <dbReference type="SAM" id="MobiDB-lite"/>
    </source>
</evidence>
<dbReference type="AlphaFoldDB" id="A0A507CYP6"/>
<evidence type="ECO:0000256" key="2">
    <source>
        <dbReference type="SAM" id="Phobius"/>
    </source>
</evidence>
<name>A0A507CYP6_9FUNG</name>
<keyword evidence="2" id="KW-0472">Membrane</keyword>
<evidence type="ECO:0000313" key="4">
    <source>
        <dbReference type="Proteomes" id="UP000320475"/>
    </source>
</evidence>
<proteinExistence type="predicted"/>
<protein>
    <submittedName>
        <fullName evidence="3">Uncharacterized protein</fullName>
    </submittedName>
</protein>
<accession>A0A507CYP6</accession>
<sequence>MATTTRETDTTATAMAGRATITTIAHTIATFLPNNPNLPGAVTSFNSLSVYAFIGLIIVTLLAATFQYFRFRRMRALYDESDVEAGVTEDRRRNLDVDTASIETLPAYFPEKLPEYNEEEQNANSGISRAVPPSPPSTYSTVINDNSTVSSPTSPHPTHQPAVDPGLCLPLALSEDGVDRRHILFGPSPITSTLSSKNELDVVKQVRSHQRGLTVSDQGIQNAVTSDDTAEVNVDEKANSIASSSSSPLIYPTNISIEAGPSTSSQEWLSRNSHDLPSTVPSPLETQSDKITMNIEDRPFQ</sequence>
<keyword evidence="2" id="KW-0812">Transmembrane</keyword>
<feature type="region of interest" description="Disordered" evidence="1">
    <location>
        <begin position="260"/>
        <end position="301"/>
    </location>
</feature>
<comment type="caution">
    <text evidence="3">The sequence shown here is derived from an EMBL/GenBank/DDBJ whole genome shotgun (WGS) entry which is preliminary data.</text>
</comment>
<dbReference type="EMBL" id="QEAM01000186">
    <property type="protein sequence ID" value="TPX44337.1"/>
    <property type="molecule type" value="Genomic_DNA"/>
</dbReference>
<feature type="compositionally biased region" description="Polar residues" evidence="1">
    <location>
        <begin position="260"/>
        <end position="291"/>
    </location>
</feature>
<organism evidence="3 4">
    <name type="scientific">Synchytrium endobioticum</name>
    <dbReference type="NCBI Taxonomy" id="286115"/>
    <lineage>
        <taxon>Eukaryota</taxon>
        <taxon>Fungi</taxon>
        <taxon>Fungi incertae sedis</taxon>
        <taxon>Chytridiomycota</taxon>
        <taxon>Chytridiomycota incertae sedis</taxon>
        <taxon>Chytridiomycetes</taxon>
        <taxon>Synchytriales</taxon>
        <taxon>Synchytriaceae</taxon>
        <taxon>Synchytrium</taxon>
    </lineage>
</organism>
<feature type="transmembrane region" description="Helical" evidence="2">
    <location>
        <begin position="48"/>
        <end position="69"/>
    </location>
</feature>
<feature type="region of interest" description="Disordered" evidence="1">
    <location>
        <begin position="110"/>
        <end position="163"/>
    </location>
</feature>
<feature type="compositionally biased region" description="Low complexity" evidence="1">
    <location>
        <begin position="147"/>
        <end position="161"/>
    </location>
</feature>
<reference evidence="3 4" key="1">
    <citation type="journal article" date="2019" name="Sci. Rep.">
        <title>Comparative genomics of chytrid fungi reveal insights into the obligate biotrophic and pathogenic lifestyle of Synchytrium endobioticum.</title>
        <authorList>
            <person name="van de Vossenberg B.T.L.H."/>
            <person name="Warris S."/>
            <person name="Nguyen H.D.T."/>
            <person name="van Gent-Pelzer M.P.E."/>
            <person name="Joly D.L."/>
            <person name="van de Geest H.C."/>
            <person name="Bonants P.J.M."/>
            <person name="Smith D.S."/>
            <person name="Levesque C.A."/>
            <person name="van der Lee T.A.J."/>
        </authorList>
    </citation>
    <scope>NUCLEOTIDE SEQUENCE [LARGE SCALE GENOMIC DNA]</scope>
    <source>
        <strain evidence="3 4">LEV6574</strain>
    </source>
</reference>